<organism evidence="2 3">
    <name type="scientific">Callithrix jacchus</name>
    <name type="common">White-tufted-ear marmoset</name>
    <name type="synonym">Simia Jacchus</name>
    <dbReference type="NCBI Taxonomy" id="9483"/>
    <lineage>
        <taxon>Eukaryota</taxon>
        <taxon>Metazoa</taxon>
        <taxon>Chordata</taxon>
        <taxon>Craniata</taxon>
        <taxon>Vertebrata</taxon>
        <taxon>Euteleostomi</taxon>
        <taxon>Mammalia</taxon>
        <taxon>Eutheria</taxon>
        <taxon>Euarchontoglires</taxon>
        <taxon>Primates</taxon>
        <taxon>Haplorrhini</taxon>
        <taxon>Platyrrhini</taxon>
        <taxon>Cebidae</taxon>
        <taxon>Callitrichinae</taxon>
        <taxon>Callithrix</taxon>
        <taxon>Callithrix</taxon>
    </lineage>
</organism>
<name>A0A8I3WKD9_CALJA</name>
<keyword evidence="3" id="KW-1185">Reference proteome</keyword>
<reference evidence="2 3" key="1">
    <citation type="submission" date="2009-03" db="EMBL/GenBank/DDBJ databases">
        <authorList>
            <person name="Warren W."/>
            <person name="Ye L."/>
            <person name="Minx P."/>
            <person name="Worley K."/>
            <person name="Gibbs R."/>
            <person name="Wilson R.K."/>
        </authorList>
    </citation>
    <scope>NUCLEOTIDE SEQUENCE [LARGE SCALE GENOMIC DNA]</scope>
</reference>
<dbReference type="GeneTree" id="ENSGT00940000155189"/>
<feature type="compositionally biased region" description="Basic and acidic residues" evidence="1">
    <location>
        <begin position="1"/>
        <end position="20"/>
    </location>
</feature>
<accession>A0A8I3WKD9</accession>
<evidence type="ECO:0000256" key="1">
    <source>
        <dbReference type="SAM" id="MobiDB-lite"/>
    </source>
</evidence>
<feature type="region of interest" description="Disordered" evidence="1">
    <location>
        <begin position="1"/>
        <end position="21"/>
    </location>
</feature>
<protein>
    <submittedName>
        <fullName evidence="2">Uncharacterized protein</fullName>
    </submittedName>
</protein>
<evidence type="ECO:0000313" key="2">
    <source>
        <dbReference type="Ensembl" id="ENSCJAP00000089339.1"/>
    </source>
</evidence>
<feature type="region of interest" description="Disordered" evidence="1">
    <location>
        <begin position="110"/>
        <end position="146"/>
    </location>
</feature>
<reference evidence="2" key="2">
    <citation type="submission" date="2025-08" db="UniProtKB">
        <authorList>
            <consortium name="Ensembl"/>
        </authorList>
    </citation>
    <scope>IDENTIFICATION</scope>
</reference>
<reference evidence="2" key="3">
    <citation type="submission" date="2025-09" db="UniProtKB">
        <authorList>
            <consortium name="Ensembl"/>
        </authorList>
    </citation>
    <scope>IDENTIFICATION</scope>
</reference>
<dbReference type="AlphaFoldDB" id="A0A8I3WKD9"/>
<dbReference type="Ensembl" id="ENSCJAT00000134786.1">
    <property type="protein sequence ID" value="ENSCJAP00000089339.1"/>
    <property type="gene ID" value="ENSCJAG00000078317.1"/>
</dbReference>
<sequence length="146" mass="16586">MEEKVADAKARKQTKSENKLSRMTHSALEYFNEIGQGLKHLFWQHPRKSSISPHDVQKTQADLEPEIDLGNQNTCAEIESSPTPHPTALNQFLQQIQVRFKMKTRPIFMTGRASQRPERKVPKSVGNTARRQQLSSSQASLGLLHL</sequence>
<dbReference type="Proteomes" id="UP000008225">
    <property type="component" value="Chromosome 14"/>
</dbReference>
<feature type="compositionally biased region" description="Low complexity" evidence="1">
    <location>
        <begin position="132"/>
        <end position="146"/>
    </location>
</feature>
<evidence type="ECO:0000313" key="3">
    <source>
        <dbReference type="Proteomes" id="UP000008225"/>
    </source>
</evidence>
<proteinExistence type="predicted"/>